<protein>
    <submittedName>
        <fullName evidence="2">Beta-ketoacyl-acyl synthase N-terminal domain-containing protein</fullName>
    </submittedName>
</protein>
<reference evidence="2" key="1">
    <citation type="journal article" date="2021" name="Microb. Physiol.">
        <title>Proteogenomic Insights into the Physiology of Marine, Sulfate-Reducing, Filamentous Desulfonema limicola and Desulfonema magnum.</title>
        <authorList>
            <person name="Schnaars V."/>
            <person name="Wohlbrand L."/>
            <person name="Scheve S."/>
            <person name="Hinrichs C."/>
            <person name="Reinhardt R."/>
            <person name="Rabus R."/>
        </authorList>
    </citation>
    <scope>NUCLEOTIDE SEQUENCE</scope>
    <source>
        <strain evidence="2">4be13</strain>
    </source>
</reference>
<proteinExistence type="predicted"/>
<dbReference type="SUPFAM" id="SSF53901">
    <property type="entry name" value="Thiolase-like"/>
    <property type="match status" value="2"/>
</dbReference>
<dbReference type="Gene3D" id="3.40.47.10">
    <property type="match status" value="1"/>
</dbReference>
<dbReference type="Pfam" id="PF00109">
    <property type="entry name" value="ketoacyl-synt"/>
    <property type="match status" value="1"/>
</dbReference>
<evidence type="ECO:0000313" key="3">
    <source>
        <dbReference type="Proteomes" id="UP000663722"/>
    </source>
</evidence>
<name>A0A975BI45_9BACT</name>
<evidence type="ECO:0000313" key="2">
    <source>
        <dbReference type="EMBL" id="QTA85817.1"/>
    </source>
</evidence>
<dbReference type="Proteomes" id="UP000663722">
    <property type="component" value="Chromosome"/>
</dbReference>
<organism evidence="2 3">
    <name type="scientific">Desulfonema magnum</name>
    <dbReference type="NCBI Taxonomy" id="45655"/>
    <lineage>
        <taxon>Bacteria</taxon>
        <taxon>Pseudomonadati</taxon>
        <taxon>Thermodesulfobacteriota</taxon>
        <taxon>Desulfobacteria</taxon>
        <taxon>Desulfobacterales</taxon>
        <taxon>Desulfococcaceae</taxon>
        <taxon>Desulfonema</taxon>
    </lineage>
</organism>
<dbReference type="AlphaFoldDB" id="A0A975BI45"/>
<dbReference type="KEGG" id="dmm:dnm_018320"/>
<accession>A0A975BI45</accession>
<dbReference type="RefSeq" id="WP_207681717.1">
    <property type="nucleotide sequence ID" value="NZ_CP061800.1"/>
</dbReference>
<evidence type="ECO:0000259" key="1">
    <source>
        <dbReference type="Pfam" id="PF00109"/>
    </source>
</evidence>
<feature type="domain" description="Beta-ketoacyl synthase-like N-terminal" evidence="1">
    <location>
        <begin position="145"/>
        <end position="211"/>
    </location>
</feature>
<dbReference type="InterPro" id="IPR016039">
    <property type="entry name" value="Thiolase-like"/>
</dbReference>
<dbReference type="InterPro" id="IPR014030">
    <property type="entry name" value="Ketoacyl_synth_N"/>
</dbReference>
<sequence>MAEKGTIISGIGMMTAVGIGAKQTAASVRAGISRFSETSICDKHFDPFVMSILPDEVLPPVKPEIDQIVGLTARQLRMLRLAAPALEEVLADTRDIEKIPIYLGVPEPLQDRPKVVDDEFIKYLGMQTGFRFNVGESELFPLGRASGLAAIQKAMQVLSSGDHQHVIVGGVDTYLDLYLLGTLDMENRILGNFVMDGFIPGEGAGFLLLSSPDVAEKSGENPVVQIQAVGVGYESGHLYSEEIYQGNGLSEAFQAAFDSSDTSLGNIRSVFAGLNGENFGAKEWGVAYLRSKSYFEEEFRLEHPIDCFGDTGAALGPLMTGLSAIGMKKNYIESPCLIWCSSDYGTRAALTMALF</sequence>
<dbReference type="GO" id="GO:0016746">
    <property type="term" value="F:acyltransferase activity"/>
    <property type="evidence" value="ECO:0007669"/>
    <property type="project" value="InterPro"/>
</dbReference>
<dbReference type="EMBL" id="CP061800">
    <property type="protein sequence ID" value="QTA85817.1"/>
    <property type="molecule type" value="Genomic_DNA"/>
</dbReference>
<gene>
    <name evidence="2" type="ORF">dnm_018320</name>
</gene>
<keyword evidence="3" id="KW-1185">Reference proteome</keyword>